<evidence type="ECO:0000256" key="5">
    <source>
        <dbReference type="SAM" id="MobiDB-lite"/>
    </source>
</evidence>
<dbReference type="GO" id="GO:0071218">
    <property type="term" value="P:cellular response to misfolded protein"/>
    <property type="evidence" value="ECO:0007669"/>
    <property type="project" value="TreeGrafter"/>
</dbReference>
<dbReference type="Pfam" id="PF00226">
    <property type="entry name" value="DnaJ"/>
    <property type="match status" value="1"/>
</dbReference>
<gene>
    <name evidence="8" type="ORF">NE237_014530</name>
</gene>
<evidence type="ECO:0000256" key="2">
    <source>
        <dbReference type="ARBA" id="ARBA00022692"/>
    </source>
</evidence>
<dbReference type="AlphaFoldDB" id="A0A9Q0QQC8"/>
<evidence type="ECO:0000256" key="1">
    <source>
        <dbReference type="ARBA" id="ARBA00004167"/>
    </source>
</evidence>
<comment type="caution">
    <text evidence="8">The sequence shown here is derived from an EMBL/GenBank/DDBJ whole genome shotgun (WGS) entry which is preliminary data.</text>
</comment>
<keyword evidence="3 6" id="KW-1133">Transmembrane helix</keyword>
<reference evidence="8" key="1">
    <citation type="journal article" date="2023" name="Plant J.">
        <title>The genome of the king protea, Protea cynaroides.</title>
        <authorList>
            <person name="Chang J."/>
            <person name="Duong T.A."/>
            <person name="Schoeman C."/>
            <person name="Ma X."/>
            <person name="Roodt D."/>
            <person name="Barker N."/>
            <person name="Li Z."/>
            <person name="Van de Peer Y."/>
            <person name="Mizrachi E."/>
        </authorList>
    </citation>
    <scope>NUCLEOTIDE SEQUENCE</scope>
    <source>
        <tissue evidence="8">Young leaves</tissue>
    </source>
</reference>
<dbReference type="SMART" id="SM00271">
    <property type="entry name" value="DnaJ"/>
    <property type="match status" value="1"/>
</dbReference>
<evidence type="ECO:0000313" key="9">
    <source>
        <dbReference type="Proteomes" id="UP001141806"/>
    </source>
</evidence>
<keyword evidence="9" id="KW-1185">Reference proteome</keyword>
<organism evidence="8 9">
    <name type="scientific">Protea cynaroides</name>
    <dbReference type="NCBI Taxonomy" id="273540"/>
    <lineage>
        <taxon>Eukaryota</taxon>
        <taxon>Viridiplantae</taxon>
        <taxon>Streptophyta</taxon>
        <taxon>Embryophyta</taxon>
        <taxon>Tracheophyta</taxon>
        <taxon>Spermatophyta</taxon>
        <taxon>Magnoliopsida</taxon>
        <taxon>Proteales</taxon>
        <taxon>Proteaceae</taxon>
        <taxon>Protea</taxon>
    </lineage>
</organism>
<dbReference type="PROSITE" id="PS50076">
    <property type="entry name" value="DNAJ_2"/>
    <property type="match status" value="1"/>
</dbReference>
<evidence type="ECO:0000259" key="7">
    <source>
        <dbReference type="PROSITE" id="PS50076"/>
    </source>
</evidence>
<dbReference type="SUPFAM" id="SSF46565">
    <property type="entry name" value="Chaperone J-domain"/>
    <property type="match status" value="1"/>
</dbReference>
<feature type="region of interest" description="Disordered" evidence="5">
    <location>
        <begin position="326"/>
        <end position="346"/>
    </location>
</feature>
<dbReference type="InterPro" id="IPR015399">
    <property type="entry name" value="DUF1977_DnaJ-like"/>
</dbReference>
<protein>
    <recommendedName>
        <fullName evidence="7">J domain-containing protein</fullName>
    </recommendedName>
</protein>
<dbReference type="InterPro" id="IPR036869">
    <property type="entry name" value="J_dom_sf"/>
</dbReference>
<dbReference type="OrthoDB" id="10250354at2759"/>
<feature type="region of interest" description="Disordered" evidence="5">
    <location>
        <begin position="59"/>
        <end position="85"/>
    </location>
</feature>
<evidence type="ECO:0000256" key="6">
    <source>
        <dbReference type="SAM" id="Phobius"/>
    </source>
</evidence>
<dbReference type="GO" id="GO:0030544">
    <property type="term" value="F:Hsp70 protein binding"/>
    <property type="evidence" value="ECO:0007669"/>
    <property type="project" value="TreeGrafter"/>
</dbReference>
<dbReference type="PRINTS" id="PR00625">
    <property type="entry name" value="JDOMAIN"/>
</dbReference>
<proteinExistence type="predicted"/>
<dbReference type="EMBL" id="JAMYWD010000006">
    <property type="protein sequence ID" value="KAJ4967829.1"/>
    <property type="molecule type" value="Genomic_DNA"/>
</dbReference>
<feature type="transmembrane region" description="Helical" evidence="6">
    <location>
        <begin position="237"/>
        <end position="256"/>
    </location>
</feature>
<evidence type="ECO:0000256" key="4">
    <source>
        <dbReference type="ARBA" id="ARBA00023136"/>
    </source>
</evidence>
<keyword evidence="4 6" id="KW-0472">Membrane</keyword>
<dbReference type="PANTHER" id="PTHR43908:SF5">
    <property type="entry name" value="CHAPERONE PROTEIN DNAJ 49"/>
    <property type="match status" value="1"/>
</dbReference>
<keyword evidence="2 6" id="KW-0812">Transmembrane</keyword>
<evidence type="ECO:0000256" key="3">
    <source>
        <dbReference type="ARBA" id="ARBA00022989"/>
    </source>
</evidence>
<dbReference type="CDD" id="cd06257">
    <property type="entry name" value="DnaJ"/>
    <property type="match status" value="1"/>
</dbReference>
<evidence type="ECO:0000313" key="8">
    <source>
        <dbReference type="EMBL" id="KAJ4967829.1"/>
    </source>
</evidence>
<dbReference type="Pfam" id="PF09320">
    <property type="entry name" value="DUF1977"/>
    <property type="match status" value="1"/>
</dbReference>
<dbReference type="InterPro" id="IPR051100">
    <property type="entry name" value="DnaJ_subfamily_B/C"/>
</dbReference>
<dbReference type="PANTHER" id="PTHR43908">
    <property type="entry name" value="AT29763P-RELATED"/>
    <property type="match status" value="1"/>
</dbReference>
<dbReference type="Gene3D" id="1.10.287.110">
    <property type="entry name" value="DnaJ domain"/>
    <property type="match status" value="1"/>
</dbReference>
<comment type="subcellular location">
    <subcellularLocation>
        <location evidence="1">Membrane</location>
        <topology evidence="1">Single-pass membrane protein</topology>
    </subcellularLocation>
</comment>
<sequence>MDGNKDEAARCIGIAEASIASGDKQRALKFIRIAQRLNHNLQLDDLLAACENLESRAFNSSTDQRPVGQNFREPTPPELSNGGGNYSEEQVMLIREVKRNKDYYAILGVEKTSSVEEIRKAYRKLSLKIHPDKNKAPGSEEAFKKVCKAFKCLSDEDSRRQYDQTGLVENFEYSQQYNVRRRRRRASHGHFDDDFDPDEIFRSFFGQTDVFRTARVYRTRGMASQQREHTHGRGANFSVLQILPFLAIFLLAYLSFSDPDYSLQKSYSYHIPKVTENHGVEFYVKSFDFDKKFPLGSPSRANLEDLVATKLWNGVKDYSSNLGPSRSDMMKCSGSPPRSASQFQPPSPYAVVSGGF</sequence>
<dbReference type="Proteomes" id="UP001141806">
    <property type="component" value="Unassembled WGS sequence"/>
</dbReference>
<dbReference type="InterPro" id="IPR001623">
    <property type="entry name" value="DnaJ_domain"/>
</dbReference>
<name>A0A9Q0QQC8_9MAGN</name>
<accession>A0A9Q0QQC8</accession>
<feature type="domain" description="J" evidence="7">
    <location>
        <begin position="102"/>
        <end position="166"/>
    </location>
</feature>
<dbReference type="GO" id="GO:0005789">
    <property type="term" value="C:endoplasmic reticulum membrane"/>
    <property type="evidence" value="ECO:0007669"/>
    <property type="project" value="TreeGrafter"/>
</dbReference>